<sequence length="262" mass="31244">MGDFNAKIGKGSYGEVVGSWRLGERNERRERLLTFATEEELVITNTLFKLPYRRLYTWRSPGDTPENLIRNQIDYILINKRFKNSITSVKAYPGADIKSDHNPLVGKFRLKFKKIHKPNPIRYDLKQLRDDDIKQEVREYLKNNISKLEVVNDVDTEINHLENIGKEILDQYLRPKKTEKKNPWMTDGILQMMDRRRESKRKDYVAYQFLDKEIKKAVREAKNRNLEEQCEEIEMLERKHDSFNLHKKIKEAAGIYKSKRQK</sequence>
<proteinExistence type="predicted"/>
<organism evidence="1 2">
    <name type="scientific">Diabrotica virgifera virgifera</name>
    <name type="common">western corn rootworm</name>
    <dbReference type="NCBI Taxonomy" id="50390"/>
    <lineage>
        <taxon>Eukaryota</taxon>
        <taxon>Metazoa</taxon>
        <taxon>Ecdysozoa</taxon>
        <taxon>Arthropoda</taxon>
        <taxon>Hexapoda</taxon>
        <taxon>Insecta</taxon>
        <taxon>Pterygota</taxon>
        <taxon>Neoptera</taxon>
        <taxon>Endopterygota</taxon>
        <taxon>Coleoptera</taxon>
        <taxon>Polyphaga</taxon>
        <taxon>Cucujiformia</taxon>
        <taxon>Chrysomeloidea</taxon>
        <taxon>Chrysomelidae</taxon>
        <taxon>Galerucinae</taxon>
        <taxon>Diabroticina</taxon>
        <taxon>Diabroticites</taxon>
        <taxon>Diabrotica</taxon>
    </lineage>
</organism>
<dbReference type="InterPro" id="IPR036691">
    <property type="entry name" value="Endo/exonu/phosph_ase_sf"/>
</dbReference>
<accession>A0ABM5K670</accession>
<dbReference type="EnsemblMetazoa" id="XM_050649717.1">
    <property type="protein sequence ID" value="XP_050505674.1"/>
    <property type="gene ID" value="LOC126883941"/>
</dbReference>
<dbReference type="PANTHER" id="PTHR23227:SF67">
    <property type="entry name" value="CRANIOFACIAL DEVELOPMENT PROTEIN 2-LIKE"/>
    <property type="match status" value="1"/>
</dbReference>
<dbReference type="Gene3D" id="3.60.10.10">
    <property type="entry name" value="Endonuclease/exonuclease/phosphatase"/>
    <property type="match status" value="1"/>
</dbReference>
<reference evidence="1" key="1">
    <citation type="submission" date="2025-05" db="UniProtKB">
        <authorList>
            <consortium name="EnsemblMetazoa"/>
        </authorList>
    </citation>
    <scope>IDENTIFICATION</scope>
</reference>
<dbReference type="PANTHER" id="PTHR23227">
    <property type="entry name" value="BUCENTAUR RELATED"/>
    <property type="match status" value="1"/>
</dbReference>
<evidence type="ECO:0000313" key="1">
    <source>
        <dbReference type="EnsemblMetazoa" id="XP_050505674.1"/>
    </source>
</evidence>
<evidence type="ECO:0008006" key="3">
    <source>
        <dbReference type="Google" id="ProtNLM"/>
    </source>
</evidence>
<name>A0ABM5K670_DIAVI</name>
<dbReference type="InterPro" id="IPR027124">
    <property type="entry name" value="Swc5/CFDP1/2"/>
</dbReference>
<dbReference type="RefSeq" id="XP_050505674.1">
    <property type="nucleotide sequence ID" value="XM_050649717.1"/>
</dbReference>
<evidence type="ECO:0000313" key="2">
    <source>
        <dbReference type="Proteomes" id="UP001652700"/>
    </source>
</evidence>
<dbReference type="SUPFAM" id="SSF56219">
    <property type="entry name" value="DNase I-like"/>
    <property type="match status" value="1"/>
</dbReference>
<protein>
    <recommendedName>
        <fullName evidence="3">Craniofacial development protein 2-like</fullName>
    </recommendedName>
</protein>
<dbReference type="Proteomes" id="UP001652700">
    <property type="component" value="Unplaced"/>
</dbReference>
<keyword evidence="2" id="KW-1185">Reference proteome</keyword>
<dbReference type="GeneID" id="126883941"/>